<keyword evidence="2" id="KW-1133">Transmembrane helix</keyword>
<reference evidence="3 4" key="1">
    <citation type="submission" date="2020-03" db="EMBL/GenBank/DDBJ databases">
        <title>Metabolic flexibility allows generalist bacteria to become dominant in a frequently disturbed ecosystem.</title>
        <authorList>
            <person name="Chen Y.-J."/>
            <person name="Leung P.M."/>
            <person name="Bay S.K."/>
            <person name="Hugenholtz P."/>
            <person name="Kessler A.J."/>
            <person name="Shelley G."/>
            <person name="Waite D.W."/>
            <person name="Cook P.L."/>
            <person name="Greening C."/>
        </authorList>
    </citation>
    <scope>NUCLEOTIDE SEQUENCE [LARGE SCALE GENOMIC DNA]</scope>
    <source>
        <strain evidence="3">SS_bin_28</strain>
    </source>
</reference>
<keyword evidence="2" id="KW-0472">Membrane</keyword>
<evidence type="ECO:0000313" key="3">
    <source>
        <dbReference type="EMBL" id="NNF07754.1"/>
    </source>
</evidence>
<feature type="transmembrane region" description="Helical" evidence="2">
    <location>
        <begin position="12"/>
        <end position="30"/>
    </location>
</feature>
<organism evidence="3 4">
    <name type="scientific">Eiseniibacteriota bacterium</name>
    <dbReference type="NCBI Taxonomy" id="2212470"/>
    <lineage>
        <taxon>Bacteria</taxon>
        <taxon>Candidatus Eiseniibacteriota</taxon>
    </lineage>
</organism>
<dbReference type="EMBL" id="JABDJR010000540">
    <property type="protein sequence ID" value="NNF07754.1"/>
    <property type="molecule type" value="Genomic_DNA"/>
</dbReference>
<proteinExistence type="predicted"/>
<feature type="region of interest" description="Disordered" evidence="1">
    <location>
        <begin position="123"/>
        <end position="150"/>
    </location>
</feature>
<evidence type="ECO:0000256" key="1">
    <source>
        <dbReference type="SAM" id="MobiDB-lite"/>
    </source>
</evidence>
<gene>
    <name evidence="3" type="ORF">HKN21_13405</name>
</gene>
<dbReference type="AlphaFoldDB" id="A0A7Y2E9K4"/>
<evidence type="ECO:0000313" key="4">
    <source>
        <dbReference type="Proteomes" id="UP000547674"/>
    </source>
</evidence>
<accession>A0A7Y2E9K4</accession>
<comment type="caution">
    <text evidence="3">The sequence shown here is derived from an EMBL/GenBank/DDBJ whole genome shotgun (WGS) entry which is preliminary data.</text>
</comment>
<name>A0A7Y2E9K4_UNCEI</name>
<evidence type="ECO:0000256" key="2">
    <source>
        <dbReference type="SAM" id="Phobius"/>
    </source>
</evidence>
<protein>
    <submittedName>
        <fullName evidence="3">Uncharacterized protein</fullName>
    </submittedName>
</protein>
<dbReference type="Proteomes" id="UP000547674">
    <property type="component" value="Unassembled WGS sequence"/>
</dbReference>
<sequence length="150" mass="16372">MRLFEGPAHQVILKTTSLFFAIGIAGVLILTGHQNAQKAGGNSQPGVAPDSVLPNQIYTPLVSPMSHDEHMRFLLSTSKSMVLPRQELDSLMDRLRAATEDGETLKLEPHSVFANTVVQSTQVSNSTQMQKLSVPANSLEPEPSQQKQRP</sequence>
<keyword evidence="2" id="KW-0812">Transmembrane</keyword>